<organism evidence="10 11">
    <name type="scientific">Candidatus Glomeribacter gigasporarum BEG34</name>
    <dbReference type="NCBI Taxonomy" id="1070319"/>
    <lineage>
        <taxon>Bacteria</taxon>
        <taxon>Pseudomonadati</taxon>
        <taxon>Pseudomonadota</taxon>
        <taxon>Betaproteobacteria</taxon>
        <taxon>Burkholderiales</taxon>
        <taxon>Burkholderiaceae</taxon>
        <taxon>Candidatus Glomeribacter</taxon>
    </lineage>
</organism>
<reference evidence="10 11" key="1">
    <citation type="submission" date="2011-08" db="EMBL/GenBank/DDBJ databases">
        <title>The genome of the obligate endobacterium of an arbuscular mycorrhizal fungus reveals an interphylum network of nutritional interactions.</title>
        <authorList>
            <person name="Ghignone S."/>
            <person name="Salvioli A."/>
            <person name="Anca I."/>
            <person name="Lumini E."/>
            <person name="Ortu G."/>
            <person name="Petiti L."/>
            <person name="Cruveiller S."/>
            <person name="Bianciotto V."/>
            <person name="Piffanelli P."/>
            <person name="Lanfranco L."/>
            <person name="Bonfante P."/>
        </authorList>
    </citation>
    <scope>NUCLEOTIDE SEQUENCE [LARGE SCALE GENOMIC DNA]</scope>
    <source>
        <strain evidence="10 11">BEG34</strain>
    </source>
</reference>
<dbReference type="GO" id="GO:0006260">
    <property type="term" value="P:DNA replication"/>
    <property type="evidence" value="ECO:0007669"/>
    <property type="project" value="UniProtKB-KW"/>
</dbReference>
<accession>G2J7E8</accession>
<evidence type="ECO:0000256" key="4">
    <source>
        <dbReference type="ARBA" id="ARBA00022763"/>
    </source>
</evidence>
<feature type="domain" description="BRCT" evidence="9">
    <location>
        <begin position="106"/>
        <end position="188"/>
    </location>
</feature>
<evidence type="ECO:0000256" key="3">
    <source>
        <dbReference type="ARBA" id="ARBA00022723"/>
    </source>
</evidence>
<evidence type="ECO:0000256" key="8">
    <source>
        <dbReference type="ARBA" id="ARBA00023211"/>
    </source>
</evidence>
<dbReference type="GO" id="GO:0046872">
    <property type="term" value="F:metal ion binding"/>
    <property type="evidence" value="ECO:0007669"/>
    <property type="project" value="UniProtKB-KW"/>
</dbReference>
<keyword evidence="11" id="KW-1185">Reference proteome</keyword>
<dbReference type="Gene3D" id="1.10.150.20">
    <property type="entry name" value="5' to 3' exonuclease, C-terminal subdomain"/>
    <property type="match status" value="1"/>
</dbReference>
<name>G2J7E8_9BURK</name>
<keyword evidence="8" id="KW-0464">Manganese</keyword>
<dbReference type="eggNOG" id="COG0272">
    <property type="taxonomic scope" value="Bacteria"/>
</dbReference>
<comment type="caution">
    <text evidence="10">The sequence shown here is derived from an EMBL/GenBank/DDBJ whole genome shotgun (WGS) entry which is preliminary data.</text>
</comment>
<keyword evidence="5" id="KW-0862">Zinc</keyword>
<proteinExistence type="predicted"/>
<dbReference type="SUPFAM" id="SSF52113">
    <property type="entry name" value="BRCT domain"/>
    <property type="match status" value="1"/>
</dbReference>
<gene>
    <name evidence="10" type="primary">ligA</name>
    <name evidence="10" type="ORF">CAGGBEG34_160001</name>
</gene>
<dbReference type="InterPro" id="IPR001357">
    <property type="entry name" value="BRCT_dom"/>
</dbReference>
<dbReference type="STRING" id="1070319.CAGGBEG34_160001"/>
<sequence length="188" mass="20332">MRTKSAQNLLDAIHRARRTTLARFIYALGIRHVGESTAANLARHFGALDALMRATYEALLEVGDVGPVIAASIRQFFAQPRHIEAIKQLRAAGVHWPERERENTKEAEKPLTGKIIALTGALPTLTREQAKEKLMTAGAKVSASVSRKTACVVAGADAGKKLTQAEALGLPVLDEEGLHQLLNGQIKL</sequence>
<keyword evidence="4" id="KW-0227">DNA damage</keyword>
<dbReference type="InterPro" id="IPR041663">
    <property type="entry name" value="DisA/LigA_HHH"/>
</dbReference>
<keyword evidence="7" id="KW-0234">DNA repair</keyword>
<keyword evidence="3" id="KW-0479">Metal-binding</keyword>
<dbReference type="CDD" id="cd17748">
    <property type="entry name" value="BRCT_DNA_ligase_like"/>
    <property type="match status" value="1"/>
</dbReference>
<dbReference type="SUPFAM" id="SSF47781">
    <property type="entry name" value="RuvA domain 2-like"/>
    <property type="match status" value="1"/>
</dbReference>
<evidence type="ECO:0000256" key="1">
    <source>
        <dbReference type="ARBA" id="ARBA00022598"/>
    </source>
</evidence>
<dbReference type="SMART" id="SM00292">
    <property type="entry name" value="BRCT"/>
    <property type="match status" value="1"/>
</dbReference>
<dbReference type="EC" id="6.5.1.2" evidence="10"/>
<protein>
    <submittedName>
        <fullName evidence="10">Fragment of DNA ligase (Polydeoxyribonucleotide synthase (NAD+)) (Part 2)</fullName>
        <ecNumber evidence="10">6.5.1.2</ecNumber>
    </submittedName>
</protein>
<evidence type="ECO:0000256" key="7">
    <source>
        <dbReference type="ARBA" id="ARBA00023204"/>
    </source>
</evidence>
<dbReference type="InterPro" id="IPR036420">
    <property type="entry name" value="BRCT_dom_sf"/>
</dbReference>
<dbReference type="GO" id="GO:0003911">
    <property type="term" value="F:DNA ligase (NAD+) activity"/>
    <property type="evidence" value="ECO:0007669"/>
    <property type="project" value="UniProtKB-EC"/>
</dbReference>
<dbReference type="Pfam" id="PF12826">
    <property type="entry name" value="HHH_2"/>
    <property type="match status" value="1"/>
</dbReference>
<evidence type="ECO:0000313" key="11">
    <source>
        <dbReference type="Proteomes" id="UP000054051"/>
    </source>
</evidence>
<evidence type="ECO:0000256" key="5">
    <source>
        <dbReference type="ARBA" id="ARBA00022833"/>
    </source>
</evidence>
<dbReference type="Gene3D" id="3.40.50.10190">
    <property type="entry name" value="BRCT domain"/>
    <property type="match status" value="1"/>
</dbReference>
<dbReference type="Proteomes" id="UP000054051">
    <property type="component" value="Unassembled WGS sequence"/>
</dbReference>
<dbReference type="AlphaFoldDB" id="G2J7E8"/>
<keyword evidence="2" id="KW-0235">DNA replication</keyword>
<evidence type="ECO:0000256" key="6">
    <source>
        <dbReference type="ARBA" id="ARBA00023027"/>
    </source>
</evidence>
<evidence type="ECO:0000313" key="10">
    <source>
        <dbReference type="EMBL" id="CCD28693.1"/>
    </source>
</evidence>
<dbReference type="Pfam" id="PF00533">
    <property type="entry name" value="BRCT"/>
    <property type="match status" value="1"/>
</dbReference>
<keyword evidence="6" id="KW-0520">NAD</keyword>
<keyword evidence="1 10" id="KW-0436">Ligase</keyword>
<evidence type="ECO:0000256" key="2">
    <source>
        <dbReference type="ARBA" id="ARBA00022705"/>
    </source>
</evidence>
<evidence type="ECO:0000259" key="9">
    <source>
        <dbReference type="PROSITE" id="PS50172"/>
    </source>
</evidence>
<dbReference type="InterPro" id="IPR010994">
    <property type="entry name" value="RuvA_2-like"/>
</dbReference>
<dbReference type="GO" id="GO:0006281">
    <property type="term" value="P:DNA repair"/>
    <property type="evidence" value="ECO:0007669"/>
    <property type="project" value="UniProtKB-KW"/>
</dbReference>
<dbReference type="PROSITE" id="PS50172">
    <property type="entry name" value="BRCT"/>
    <property type="match status" value="1"/>
</dbReference>
<dbReference type="FunFam" id="1.10.150.20:FF:000006">
    <property type="entry name" value="DNA ligase"/>
    <property type="match status" value="1"/>
</dbReference>
<dbReference type="EMBL" id="CAFB01000032">
    <property type="protein sequence ID" value="CCD28693.1"/>
    <property type="molecule type" value="Genomic_DNA"/>
</dbReference>